<proteinExistence type="predicted"/>
<protein>
    <submittedName>
        <fullName evidence="1">Uncharacterized protein</fullName>
    </submittedName>
</protein>
<accession>A0A2P2NVE5</accession>
<reference evidence="1" key="1">
    <citation type="submission" date="2018-02" db="EMBL/GenBank/DDBJ databases">
        <title>Rhizophora mucronata_Transcriptome.</title>
        <authorList>
            <person name="Meera S.P."/>
            <person name="Sreeshan A."/>
            <person name="Augustine A."/>
        </authorList>
    </citation>
    <scope>NUCLEOTIDE SEQUENCE</scope>
    <source>
        <tissue evidence="1">Leaf</tissue>
    </source>
</reference>
<dbReference type="AlphaFoldDB" id="A0A2P2NVE5"/>
<name>A0A2P2NVE5_RHIMU</name>
<evidence type="ECO:0000313" key="1">
    <source>
        <dbReference type="EMBL" id="MBX46477.1"/>
    </source>
</evidence>
<organism evidence="1">
    <name type="scientific">Rhizophora mucronata</name>
    <name type="common">Asiatic mangrove</name>
    <dbReference type="NCBI Taxonomy" id="61149"/>
    <lineage>
        <taxon>Eukaryota</taxon>
        <taxon>Viridiplantae</taxon>
        <taxon>Streptophyta</taxon>
        <taxon>Embryophyta</taxon>
        <taxon>Tracheophyta</taxon>
        <taxon>Spermatophyta</taxon>
        <taxon>Magnoliopsida</taxon>
        <taxon>eudicotyledons</taxon>
        <taxon>Gunneridae</taxon>
        <taxon>Pentapetalae</taxon>
        <taxon>rosids</taxon>
        <taxon>fabids</taxon>
        <taxon>Malpighiales</taxon>
        <taxon>Rhizophoraceae</taxon>
        <taxon>Rhizophora</taxon>
    </lineage>
</organism>
<sequence>MKDVCLNDSHISESVFFQFV</sequence>
<dbReference type="EMBL" id="GGEC01065993">
    <property type="protein sequence ID" value="MBX46477.1"/>
    <property type="molecule type" value="Transcribed_RNA"/>
</dbReference>